<dbReference type="HOGENOM" id="CLU_1233521_0_0_0"/>
<dbReference type="AlphaFoldDB" id="M1YWU0"/>
<dbReference type="EMBL" id="CAQJ01000028">
    <property type="protein sequence ID" value="CCQ90131.1"/>
    <property type="molecule type" value="Genomic_DNA"/>
</dbReference>
<organism evidence="2 3">
    <name type="scientific">Nitrospina gracilis (strain 3/211)</name>
    <dbReference type="NCBI Taxonomy" id="1266370"/>
    <lineage>
        <taxon>Bacteria</taxon>
        <taxon>Pseudomonadati</taxon>
        <taxon>Nitrospinota/Tectimicrobiota group</taxon>
        <taxon>Nitrospinota</taxon>
        <taxon>Nitrospinia</taxon>
        <taxon>Nitrospinales</taxon>
        <taxon>Nitrospinaceae</taxon>
        <taxon>Nitrospina</taxon>
    </lineage>
</organism>
<keyword evidence="3" id="KW-1185">Reference proteome</keyword>
<reference evidence="2 3" key="1">
    <citation type="journal article" date="2013" name="Front. Microbiol.">
        <title>The genome of Nitrospina gracilis illuminates the metabolism and evolution of the major marine nitrite oxidizer.</title>
        <authorList>
            <person name="Luecker S."/>
            <person name="Nowka B."/>
            <person name="Rattei T."/>
            <person name="Spieck E."/>
            <person name="and Daims H."/>
        </authorList>
    </citation>
    <scope>NUCLEOTIDE SEQUENCE [LARGE SCALE GENOMIC DNA]</scope>
    <source>
        <strain evidence="2 3">3/211</strain>
    </source>
</reference>
<dbReference type="InParanoid" id="M1YWU0"/>
<gene>
    <name evidence="2" type="ORF">NITGR_250044</name>
</gene>
<dbReference type="InterPro" id="IPR046744">
    <property type="entry name" value="DUF6794"/>
</dbReference>
<sequence>MDIVFQGFYSVFMGKTVFAKLNTIFLLGILFLPPPLYATETNKEIYVPENLEEAHLELERMLPTDLIAKIKNGTEAEMAFYHHGVGTRIRNLWLWPDTRLKKYFNERGIFHPDDMSGIILDTFWCRLNNKPFRLEERIHYYKQFWEANTPPDRVSPTDGAEIDWILKIHKGGNPLQVIHLGVSKSDNSFWRFEYPSPKHIEPALPEEIEDLKEK</sequence>
<accession>M1YWU0</accession>
<comment type="caution">
    <text evidence="2">The sequence shown here is derived from an EMBL/GenBank/DDBJ whole genome shotgun (WGS) entry which is preliminary data.</text>
</comment>
<feature type="domain" description="DUF6794" evidence="1">
    <location>
        <begin position="47"/>
        <end position="127"/>
    </location>
</feature>
<evidence type="ECO:0000313" key="2">
    <source>
        <dbReference type="EMBL" id="CCQ90131.1"/>
    </source>
</evidence>
<evidence type="ECO:0000259" key="1">
    <source>
        <dbReference type="Pfam" id="PF20594"/>
    </source>
</evidence>
<dbReference type="Proteomes" id="UP000011704">
    <property type="component" value="Unassembled WGS sequence"/>
</dbReference>
<proteinExistence type="predicted"/>
<evidence type="ECO:0000313" key="3">
    <source>
        <dbReference type="Proteomes" id="UP000011704"/>
    </source>
</evidence>
<protein>
    <recommendedName>
        <fullName evidence="1">DUF6794 domain-containing protein</fullName>
    </recommendedName>
</protein>
<dbReference type="Pfam" id="PF20594">
    <property type="entry name" value="DUF6794"/>
    <property type="match status" value="1"/>
</dbReference>
<name>M1YWU0_NITG3</name>